<keyword evidence="2" id="KW-1185">Reference proteome</keyword>
<accession>A0A9N9J607</accession>
<reference evidence="1" key="1">
    <citation type="submission" date="2021-06" db="EMBL/GenBank/DDBJ databases">
        <authorList>
            <person name="Kallberg Y."/>
            <person name="Tangrot J."/>
            <person name="Rosling A."/>
        </authorList>
    </citation>
    <scope>NUCLEOTIDE SEQUENCE</scope>
    <source>
        <strain evidence="1">UK204</strain>
    </source>
</reference>
<dbReference type="Proteomes" id="UP000789570">
    <property type="component" value="Unassembled WGS sequence"/>
</dbReference>
<feature type="non-terminal residue" evidence="1">
    <location>
        <position position="64"/>
    </location>
</feature>
<comment type="caution">
    <text evidence="1">The sequence shown here is derived from an EMBL/GenBank/DDBJ whole genome shotgun (WGS) entry which is preliminary data.</text>
</comment>
<dbReference type="EMBL" id="CAJVPQ010025811">
    <property type="protein sequence ID" value="CAG8767429.1"/>
    <property type="molecule type" value="Genomic_DNA"/>
</dbReference>
<name>A0A9N9J607_9GLOM</name>
<evidence type="ECO:0000313" key="1">
    <source>
        <dbReference type="EMBL" id="CAG8767429.1"/>
    </source>
</evidence>
<proteinExistence type="predicted"/>
<dbReference type="AlphaFoldDB" id="A0A9N9J607"/>
<evidence type="ECO:0000313" key="2">
    <source>
        <dbReference type="Proteomes" id="UP000789570"/>
    </source>
</evidence>
<protein>
    <submittedName>
        <fullName evidence="1">16320_t:CDS:1</fullName>
    </submittedName>
</protein>
<organism evidence="1 2">
    <name type="scientific">Funneliformis caledonium</name>
    <dbReference type="NCBI Taxonomy" id="1117310"/>
    <lineage>
        <taxon>Eukaryota</taxon>
        <taxon>Fungi</taxon>
        <taxon>Fungi incertae sedis</taxon>
        <taxon>Mucoromycota</taxon>
        <taxon>Glomeromycotina</taxon>
        <taxon>Glomeromycetes</taxon>
        <taxon>Glomerales</taxon>
        <taxon>Glomeraceae</taxon>
        <taxon>Funneliformis</taxon>
    </lineage>
</organism>
<sequence>MASYHLCLWRKNFFTLGKRLDQIIPPPSITLYNETYLTSHSPSTPNDDPYYEPLRSLTGTMGYS</sequence>
<gene>
    <name evidence="1" type="ORF">FCALED_LOCUS17308</name>
</gene>